<reference evidence="1 2" key="1">
    <citation type="journal article" date="2017" name="Int. J. Parasitol.">
        <title>The genome of the protozoan parasite Cystoisospora suis and a reverse vaccinology approach to identify vaccine candidates.</title>
        <authorList>
            <person name="Palmieri N."/>
            <person name="Shrestha A."/>
            <person name="Ruttkowski B."/>
            <person name="Beck T."/>
            <person name="Vogl C."/>
            <person name="Tomley F."/>
            <person name="Blake D.P."/>
            <person name="Joachim A."/>
        </authorList>
    </citation>
    <scope>NUCLEOTIDE SEQUENCE [LARGE SCALE GENOMIC DNA]</scope>
    <source>
        <strain evidence="1 2">Wien I</strain>
    </source>
</reference>
<keyword evidence="2" id="KW-1185">Reference proteome</keyword>
<dbReference type="GeneID" id="94428011"/>
<dbReference type="Proteomes" id="UP000221165">
    <property type="component" value="Unassembled WGS sequence"/>
</dbReference>
<gene>
    <name evidence="1" type="ORF">CSUI_004612</name>
</gene>
<name>A0A2C6L0A7_9APIC</name>
<dbReference type="RefSeq" id="XP_067923227.1">
    <property type="nucleotide sequence ID" value="XM_068064800.1"/>
</dbReference>
<dbReference type="VEuPathDB" id="ToxoDB:CSUI_004612"/>
<dbReference type="AlphaFoldDB" id="A0A2C6L0A7"/>
<sequence>AANNSGSEFRPHHFRLVEVMGSGLREQEILTSTNIAEPWYSTLAWSQRTKSGEKIHHFLS</sequence>
<evidence type="ECO:0000313" key="2">
    <source>
        <dbReference type="Proteomes" id="UP000221165"/>
    </source>
</evidence>
<dbReference type="EMBL" id="MIGC01002166">
    <property type="protein sequence ID" value="PHJ21545.1"/>
    <property type="molecule type" value="Genomic_DNA"/>
</dbReference>
<feature type="non-terminal residue" evidence="1">
    <location>
        <position position="1"/>
    </location>
</feature>
<proteinExistence type="predicted"/>
<comment type="caution">
    <text evidence="1">The sequence shown here is derived from an EMBL/GenBank/DDBJ whole genome shotgun (WGS) entry which is preliminary data.</text>
</comment>
<accession>A0A2C6L0A7</accession>
<evidence type="ECO:0000313" key="1">
    <source>
        <dbReference type="EMBL" id="PHJ21545.1"/>
    </source>
</evidence>
<organism evidence="1 2">
    <name type="scientific">Cystoisospora suis</name>
    <dbReference type="NCBI Taxonomy" id="483139"/>
    <lineage>
        <taxon>Eukaryota</taxon>
        <taxon>Sar</taxon>
        <taxon>Alveolata</taxon>
        <taxon>Apicomplexa</taxon>
        <taxon>Conoidasida</taxon>
        <taxon>Coccidia</taxon>
        <taxon>Eucoccidiorida</taxon>
        <taxon>Eimeriorina</taxon>
        <taxon>Sarcocystidae</taxon>
        <taxon>Cystoisospora</taxon>
    </lineage>
</organism>
<protein>
    <submittedName>
        <fullName evidence="1">Uncharacterized protein</fullName>
    </submittedName>
</protein>